<dbReference type="AlphaFoldDB" id="A0AAV4USM7"/>
<accession>A0AAV4USM7</accession>
<keyword evidence="1" id="KW-0812">Transmembrane</keyword>
<organism evidence="2 3">
    <name type="scientific">Caerostris darwini</name>
    <dbReference type="NCBI Taxonomy" id="1538125"/>
    <lineage>
        <taxon>Eukaryota</taxon>
        <taxon>Metazoa</taxon>
        <taxon>Ecdysozoa</taxon>
        <taxon>Arthropoda</taxon>
        <taxon>Chelicerata</taxon>
        <taxon>Arachnida</taxon>
        <taxon>Araneae</taxon>
        <taxon>Araneomorphae</taxon>
        <taxon>Entelegynae</taxon>
        <taxon>Araneoidea</taxon>
        <taxon>Araneidae</taxon>
        <taxon>Caerostris</taxon>
    </lineage>
</organism>
<feature type="transmembrane region" description="Helical" evidence="1">
    <location>
        <begin position="12"/>
        <end position="31"/>
    </location>
</feature>
<keyword evidence="1" id="KW-1133">Transmembrane helix</keyword>
<reference evidence="2 3" key="1">
    <citation type="submission" date="2021-06" db="EMBL/GenBank/DDBJ databases">
        <title>Caerostris darwini draft genome.</title>
        <authorList>
            <person name="Kono N."/>
            <person name="Arakawa K."/>
        </authorList>
    </citation>
    <scope>NUCLEOTIDE SEQUENCE [LARGE SCALE GENOMIC DNA]</scope>
</reference>
<gene>
    <name evidence="2" type="ORF">CDAR_311271</name>
</gene>
<evidence type="ECO:0000313" key="2">
    <source>
        <dbReference type="EMBL" id="GIY61027.1"/>
    </source>
</evidence>
<evidence type="ECO:0000256" key="1">
    <source>
        <dbReference type="SAM" id="Phobius"/>
    </source>
</evidence>
<keyword evidence="3" id="KW-1185">Reference proteome</keyword>
<evidence type="ECO:0000313" key="3">
    <source>
        <dbReference type="Proteomes" id="UP001054837"/>
    </source>
</evidence>
<proteinExistence type="predicted"/>
<keyword evidence="1" id="KW-0472">Membrane</keyword>
<name>A0AAV4USM7_9ARAC</name>
<sequence length="120" mass="13992">MAFFMSVKINMDCFDVGIFGVAVMLIVGIVINKVLDYDWNNLVIWKRMMLTSKKCSSTTMKFTFVTFDLKIFDHIRTKLINQFVTMNVKMLDCGWESKSLILDIIIDFWRSYVALKLVAL</sequence>
<dbReference type="Proteomes" id="UP001054837">
    <property type="component" value="Unassembled WGS sequence"/>
</dbReference>
<comment type="caution">
    <text evidence="2">The sequence shown here is derived from an EMBL/GenBank/DDBJ whole genome shotgun (WGS) entry which is preliminary data.</text>
</comment>
<dbReference type="EMBL" id="BPLQ01011912">
    <property type="protein sequence ID" value="GIY61027.1"/>
    <property type="molecule type" value="Genomic_DNA"/>
</dbReference>
<protein>
    <submittedName>
        <fullName evidence="2">Uncharacterized protein</fullName>
    </submittedName>
</protein>